<dbReference type="PANTHER" id="PTHR11142:SF0">
    <property type="entry name" value="TRNA PSEUDOURIDINE SYNTHASE-LIKE 1"/>
    <property type="match status" value="1"/>
</dbReference>
<dbReference type="AlphaFoldDB" id="A0A6B2QVC6"/>
<dbReference type="GO" id="GO:0160147">
    <property type="term" value="F:tRNA pseudouridine(38-40) synthase activity"/>
    <property type="evidence" value="ECO:0007669"/>
    <property type="project" value="UniProtKB-EC"/>
</dbReference>
<evidence type="ECO:0000256" key="7">
    <source>
        <dbReference type="RuleBase" id="RU003792"/>
    </source>
</evidence>
<dbReference type="InterPro" id="IPR020094">
    <property type="entry name" value="TruA/RsuA/RluB/E/F_N"/>
</dbReference>
<evidence type="ECO:0000256" key="4">
    <source>
        <dbReference type="HAMAP-Rule" id="MF_00171"/>
    </source>
</evidence>
<dbReference type="GO" id="GO:0031119">
    <property type="term" value="P:tRNA pseudouridine synthesis"/>
    <property type="evidence" value="ECO:0007669"/>
    <property type="project" value="UniProtKB-UniRule"/>
</dbReference>
<dbReference type="Gene3D" id="3.30.70.660">
    <property type="entry name" value="Pseudouridine synthase I, catalytic domain, C-terminal subdomain"/>
    <property type="match status" value="1"/>
</dbReference>
<dbReference type="HAMAP" id="MF_00171">
    <property type="entry name" value="TruA"/>
    <property type="match status" value="1"/>
</dbReference>
<dbReference type="InterPro" id="IPR020103">
    <property type="entry name" value="PsdUridine_synth_cat_dom_sf"/>
</dbReference>
<comment type="catalytic activity">
    <reaction evidence="4 7">
        <text>uridine(38/39/40) in tRNA = pseudouridine(38/39/40) in tRNA</text>
        <dbReference type="Rhea" id="RHEA:22376"/>
        <dbReference type="Rhea" id="RHEA-COMP:10085"/>
        <dbReference type="Rhea" id="RHEA-COMP:10087"/>
        <dbReference type="ChEBI" id="CHEBI:65314"/>
        <dbReference type="ChEBI" id="CHEBI:65315"/>
        <dbReference type="EC" id="5.4.99.12"/>
    </reaction>
</comment>
<comment type="caution">
    <text evidence="4">Lacks conserved residue(s) required for the propagation of feature annotation.</text>
</comment>
<evidence type="ECO:0000256" key="5">
    <source>
        <dbReference type="PIRSR" id="PIRSR001430-1"/>
    </source>
</evidence>
<dbReference type="InterPro" id="IPR001406">
    <property type="entry name" value="PsdUridine_synth_TruA"/>
</dbReference>
<evidence type="ECO:0000256" key="6">
    <source>
        <dbReference type="PIRSR" id="PIRSR001430-2"/>
    </source>
</evidence>
<comment type="similarity">
    <text evidence="1 4 7">Belongs to the tRNA pseudouridine synthase TruA family.</text>
</comment>
<dbReference type="InterPro" id="IPR020095">
    <property type="entry name" value="PsdUridine_synth_TruA_C"/>
</dbReference>
<dbReference type="PIRSF" id="PIRSF001430">
    <property type="entry name" value="tRNA_psdUrid_synth"/>
    <property type="match status" value="1"/>
</dbReference>
<evidence type="ECO:0000259" key="8">
    <source>
        <dbReference type="Pfam" id="PF01416"/>
    </source>
</evidence>
<proteinExistence type="inferred from homology"/>
<accession>A0A6B2QVC6</accession>
<evidence type="ECO:0000256" key="1">
    <source>
        <dbReference type="ARBA" id="ARBA00009375"/>
    </source>
</evidence>
<gene>
    <name evidence="4 9" type="primary">truA</name>
    <name evidence="9" type="ORF">G3I67_01330</name>
</gene>
<keyword evidence="2 4" id="KW-0819">tRNA processing</keyword>
<keyword evidence="3 4" id="KW-0413">Isomerase</keyword>
<evidence type="ECO:0000313" key="9">
    <source>
        <dbReference type="EMBL" id="NDY81863.1"/>
    </source>
</evidence>
<evidence type="ECO:0000256" key="3">
    <source>
        <dbReference type="ARBA" id="ARBA00023235"/>
    </source>
</evidence>
<dbReference type="EMBL" id="JAAGRN010000001">
    <property type="protein sequence ID" value="NDY81863.1"/>
    <property type="molecule type" value="Genomic_DNA"/>
</dbReference>
<dbReference type="Gene3D" id="3.30.70.580">
    <property type="entry name" value="Pseudouridine synthase I, catalytic domain, N-terminal subdomain"/>
    <property type="match status" value="1"/>
</dbReference>
<dbReference type="CDD" id="cd02570">
    <property type="entry name" value="PseudoU_synth_EcTruA"/>
    <property type="match status" value="1"/>
</dbReference>
<dbReference type="FunFam" id="3.30.70.580:FF:000001">
    <property type="entry name" value="tRNA pseudouridine synthase A"/>
    <property type="match status" value="1"/>
</dbReference>
<dbReference type="PANTHER" id="PTHR11142">
    <property type="entry name" value="PSEUDOURIDYLATE SYNTHASE"/>
    <property type="match status" value="1"/>
</dbReference>
<protein>
    <recommendedName>
        <fullName evidence="4">tRNA pseudouridine synthase A</fullName>
        <ecNumber evidence="4">5.4.99.12</ecNumber>
    </recommendedName>
    <alternativeName>
        <fullName evidence="4">tRNA pseudouridine(38-40) synthase</fullName>
    </alternativeName>
    <alternativeName>
        <fullName evidence="4">tRNA pseudouridylate synthase I</fullName>
    </alternativeName>
    <alternativeName>
        <fullName evidence="4">tRNA-uridine isomerase I</fullName>
    </alternativeName>
</protein>
<sequence length="273" mass="30704">MTRIALGISYDGKDWQGWQKQPHRLTIQDQLEDAIENFLRVRVDTVCAGRTDTGVHATGQVVHLDTDITRTAESWVRGLNALLPRSIGVQWAHSVDRDFHARFSATSRSYSYVLLNSRIRQPLWDRRAGWVFQSLDLDAMQKASLSLIGEHDFSSFRSSQCQAKSPIRKMHSIDFARFGDITVVSLRANAFLHHMVRNIMGALLQVGQGREPVTYIDHLLEVRDRTSGAPTFSPDGLYLTGVSYPGYQFQMESPLPTMIQTCNLLAPASKSAV</sequence>
<dbReference type="GO" id="GO:0003723">
    <property type="term" value="F:RNA binding"/>
    <property type="evidence" value="ECO:0007669"/>
    <property type="project" value="InterPro"/>
</dbReference>
<evidence type="ECO:0000256" key="2">
    <source>
        <dbReference type="ARBA" id="ARBA00022694"/>
    </source>
</evidence>
<reference evidence="9" key="1">
    <citation type="submission" date="2020-02" db="EMBL/GenBank/DDBJ databases">
        <authorList>
            <person name="Chen W.-M."/>
        </authorList>
    </citation>
    <scope>NUCLEOTIDE SEQUENCE</scope>
    <source>
        <strain evidence="9">NBD-18</strain>
    </source>
</reference>
<comment type="subunit">
    <text evidence="4">Homodimer.</text>
</comment>
<feature type="domain" description="Pseudouridine synthase I TruA alpha/beta" evidence="8">
    <location>
        <begin position="145"/>
        <end position="245"/>
    </location>
</feature>
<dbReference type="Pfam" id="PF01416">
    <property type="entry name" value="PseudoU_synth_1"/>
    <property type="match status" value="2"/>
</dbReference>
<dbReference type="RefSeq" id="WP_163651160.1">
    <property type="nucleotide sequence ID" value="NZ_JAAGRN010000001.1"/>
</dbReference>
<name>A0A6B2QVC6_9BURK</name>
<dbReference type="NCBIfam" id="TIGR00071">
    <property type="entry name" value="hisT_truA"/>
    <property type="match status" value="1"/>
</dbReference>
<feature type="active site" description="Nucleophile" evidence="4 5">
    <location>
        <position position="52"/>
    </location>
</feature>
<feature type="domain" description="Pseudouridine synthase I TruA alpha/beta" evidence="8">
    <location>
        <begin position="9"/>
        <end position="103"/>
    </location>
</feature>
<dbReference type="EC" id="5.4.99.12" evidence="4"/>
<dbReference type="SUPFAM" id="SSF55120">
    <property type="entry name" value="Pseudouridine synthase"/>
    <property type="match status" value="1"/>
</dbReference>
<feature type="binding site" evidence="4 6">
    <location>
        <position position="110"/>
    </location>
    <ligand>
        <name>substrate</name>
    </ligand>
</feature>
<comment type="caution">
    <text evidence="9">The sequence shown here is derived from an EMBL/GenBank/DDBJ whole genome shotgun (WGS) entry which is preliminary data.</text>
</comment>
<comment type="function">
    <text evidence="4">Formation of pseudouridine at positions 38, 39 and 40 in the anticodon stem and loop of transfer RNAs.</text>
</comment>
<dbReference type="InterPro" id="IPR020097">
    <property type="entry name" value="PsdUridine_synth_TruA_a/b_dom"/>
</dbReference>
<organism evidence="9">
    <name type="scientific">Sheuella amnicola</name>
    <dbReference type="NCBI Taxonomy" id="2707330"/>
    <lineage>
        <taxon>Bacteria</taxon>
        <taxon>Pseudomonadati</taxon>
        <taxon>Pseudomonadota</taxon>
        <taxon>Betaproteobacteria</taxon>
        <taxon>Burkholderiales</taxon>
        <taxon>Alcaligenaceae</taxon>
        <taxon>Sheuella</taxon>
    </lineage>
</organism>